<dbReference type="SUPFAM" id="SSF53448">
    <property type="entry name" value="Nucleotide-diphospho-sugar transferases"/>
    <property type="match status" value="1"/>
</dbReference>
<dbReference type="GO" id="GO:0005886">
    <property type="term" value="C:plasma membrane"/>
    <property type="evidence" value="ECO:0007669"/>
    <property type="project" value="TreeGrafter"/>
</dbReference>
<name>A0A2N8PGW3_STRNR</name>
<evidence type="ECO:0000256" key="2">
    <source>
        <dbReference type="ARBA" id="ARBA00006739"/>
    </source>
</evidence>
<comment type="subcellular location">
    <subcellularLocation>
        <location evidence="1">Membrane</location>
        <topology evidence="1">Multi-pass membrane protein</topology>
    </subcellularLocation>
</comment>
<keyword evidence="6" id="KW-1133">Transmembrane helix</keyword>
<proteinExistence type="inferred from homology"/>
<dbReference type="InterPro" id="IPR050256">
    <property type="entry name" value="Glycosyltransferase_2"/>
</dbReference>
<evidence type="ECO:0000313" key="10">
    <source>
        <dbReference type="Proteomes" id="UP000236047"/>
    </source>
</evidence>
<evidence type="ECO:0000256" key="4">
    <source>
        <dbReference type="ARBA" id="ARBA00022679"/>
    </source>
</evidence>
<dbReference type="InterPro" id="IPR001173">
    <property type="entry name" value="Glyco_trans_2-like"/>
</dbReference>
<dbReference type="PANTHER" id="PTHR48090:SF1">
    <property type="entry name" value="PROPHAGE BACTOPRENOL GLUCOSYL TRANSFERASE HOMOLOG"/>
    <property type="match status" value="1"/>
</dbReference>
<keyword evidence="10" id="KW-1185">Reference proteome</keyword>
<dbReference type="Gene3D" id="3.90.550.10">
    <property type="entry name" value="Spore Coat Polysaccharide Biosynthesis Protein SpsA, Chain A"/>
    <property type="match status" value="1"/>
</dbReference>
<evidence type="ECO:0000256" key="5">
    <source>
        <dbReference type="ARBA" id="ARBA00022692"/>
    </source>
</evidence>
<dbReference type="EMBL" id="LJSN01000002">
    <property type="protein sequence ID" value="PNE40226.1"/>
    <property type="molecule type" value="Genomic_DNA"/>
</dbReference>
<dbReference type="GO" id="GO:0016757">
    <property type="term" value="F:glycosyltransferase activity"/>
    <property type="evidence" value="ECO:0007669"/>
    <property type="project" value="UniProtKB-KW"/>
</dbReference>
<protein>
    <recommendedName>
        <fullName evidence="8">Glycosyltransferase 2-like domain-containing protein</fullName>
    </recommendedName>
</protein>
<dbReference type="PANTHER" id="PTHR48090">
    <property type="entry name" value="UNDECAPRENYL-PHOSPHATE 4-DEOXY-4-FORMAMIDO-L-ARABINOSE TRANSFERASE-RELATED"/>
    <property type="match status" value="1"/>
</dbReference>
<dbReference type="Proteomes" id="UP000236047">
    <property type="component" value="Unassembled WGS sequence"/>
</dbReference>
<evidence type="ECO:0000256" key="7">
    <source>
        <dbReference type="ARBA" id="ARBA00023136"/>
    </source>
</evidence>
<evidence type="ECO:0000256" key="1">
    <source>
        <dbReference type="ARBA" id="ARBA00004141"/>
    </source>
</evidence>
<evidence type="ECO:0000259" key="8">
    <source>
        <dbReference type="Pfam" id="PF00535"/>
    </source>
</evidence>
<dbReference type="AlphaFoldDB" id="A0A2N8PGW3"/>
<organism evidence="9 10">
    <name type="scientific">Streptomyces noursei</name>
    <name type="common">Streptomyces albulus</name>
    <dbReference type="NCBI Taxonomy" id="1971"/>
    <lineage>
        <taxon>Bacteria</taxon>
        <taxon>Bacillati</taxon>
        <taxon>Actinomycetota</taxon>
        <taxon>Actinomycetes</taxon>
        <taxon>Kitasatosporales</taxon>
        <taxon>Streptomycetaceae</taxon>
        <taxon>Streptomyces</taxon>
    </lineage>
</organism>
<accession>A0A2N8PGW3</accession>
<dbReference type="CDD" id="cd04187">
    <property type="entry name" value="DPM1_like_bac"/>
    <property type="match status" value="1"/>
</dbReference>
<feature type="domain" description="Glycosyltransferase 2-like" evidence="8">
    <location>
        <begin position="17"/>
        <end position="176"/>
    </location>
</feature>
<sequence length="322" mass="35512">MATPVPHEGPPRPYLVSIVLPCFNEEEVLERTHQRLSRAVRDLPHEIVYVDDGSTDRTWQLIEKLTGETPTARAVRFSRNFGHQAACLAGLREADGDAVVLIDADLQDPPELIPRMVEQWLKGWSVVSARRSHRQGETVFKKATAYTYYRLLASLTQQPVALDTGDFRLLDRKVVDFVGNLGESELFLRGAISWTGFPETSIRYERDARGGGETKYTLRKMLALSRSGLLAGGAALPLRLPTYLGVASLAAAVGVGVARQDPSRSAQLGAFGVQSLVCGVLGEYLISVFRQVQGRPPYLVLERIRSTARPTDPAPKLVEEYA</sequence>
<comment type="caution">
    <text evidence="9">The sequence shown here is derived from an EMBL/GenBank/DDBJ whole genome shotgun (WGS) entry which is preliminary data.</text>
</comment>
<dbReference type="Pfam" id="PF00535">
    <property type="entry name" value="Glycos_transf_2"/>
    <property type="match status" value="1"/>
</dbReference>
<keyword evidence="5" id="KW-0812">Transmembrane</keyword>
<keyword evidence="7" id="KW-0472">Membrane</keyword>
<evidence type="ECO:0000313" key="9">
    <source>
        <dbReference type="EMBL" id="PNE40226.1"/>
    </source>
</evidence>
<dbReference type="InterPro" id="IPR029044">
    <property type="entry name" value="Nucleotide-diphossugar_trans"/>
</dbReference>
<gene>
    <name evidence="9" type="ORF">AOB60_04360</name>
</gene>
<reference evidence="10" key="1">
    <citation type="submission" date="2015-09" db="EMBL/GenBank/DDBJ databases">
        <authorList>
            <person name="Graham D.E."/>
            <person name="Mahan K.M."/>
            <person name="Klingeman D.M."/>
            <person name="Fida T."/>
            <person name="Giannone R.J."/>
            <person name="Hettich R.L."/>
            <person name="Parry R.J."/>
            <person name="Spain J.C."/>
        </authorList>
    </citation>
    <scope>NUCLEOTIDE SEQUENCE [LARGE SCALE GENOMIC DNA]</scope>
    <source>
        <strain evidence="10">JCM 4701</strain>
    </source>
</reference>
<keyword evidence="3" id="KW-0328">Glycosyltransferase</keyword>
<evidence type="ECO:0000256" key="3">
    <source>
        <dbReference type="ARBA" id="ARBA00022676"/>
    </source>
</evidence>
<comment type="similarity">
    <text evidence="2">Belongs to the glycosyltransferase 2 family.</text>
</comment>
<keyword evidence="4" id="KW-0808">Transferase</keyword>
<dbReference type="RefSeq" id="WP_102922877.1">
    <property type="nucleotide sequence ID" value="NZ_LJSN01000002.1"/>
</dbReference>
<evidence type="ECO:0000256" key="6">
    <source>
        <dbReference type="ARBA" id="ARBA00022989"/>
    </source>
</evidence>